<dbReference type="Proteomes" id="UP000515240">
    <property type="component" value="Chromosome"/>
</dbReference>
<dbReference type="SUPFAM" id="SSF52768">
    <property type="entry name" value="Arginase/deacetylase"/>
    <property type="match status" value="1"/>
</dbReference>
<dbReference type="EMBL" id="CP058554">
    <property type="protein sequence ID" value="QMV75302.1"/>
    <property type="molecule type" value="Genomic_DNA"/>
</dbReference>
<reference evidence="1 2" key="1">
    <citation type="journal article" date="2020" name="G3 (Bethesda)">
        <title>CeMbio - The Caenorhabditis elegans Microbiome Resource.</title>
        <authorList>
            <person name="Dirksen P."/>
            <person name="Assie A."/>
            <person name="Zimmermann J."/>
            <person name="Zhang F."/>
            <person name="Tietje A.M."/>
            <person name="Marsh S.A."/>
            <person name="Felix M.A."/>
            <person name="Shapira M."/>
            <person name="Kaleta C."/>
            <person name="Schulenburg H."/>
            <person name="Samuel B."/>
        </authorList>
    </citation>
    <scope>NUCLEOTIDE SEQUENCE [LARGE SCALE GENOMIC DNA]</scope>
    <source>
        <strain evidence="1 2">BIGb0172</strain>
    </source>
</reference>
<keyword evidence="2" id="KW-1185">Reference proteome</keyword>
<gene>
    <name evidence="1" type="ORF">HS961_21990</name>
</gene>
<dbReference type="AlphaFoldDB" id="A0A7G5EMS7"/>
<name>A0A7G5EMS7_9BURK</name>
<dbReference type="Gene3D" id="3.40.800.10">
    <property type="entry name" value="Ureohydrolase domain"/>
    <property type="match status" value="1"/>
</dbReference>
<sequence>MAGAAMTPLVLDVDGSVGPLAGELRLPLGDWQEAIRFGASLGRYQQFRRHVQSQLPAQHGTAWMGSGDFHHLSWLLIEHCITRQGYTAARPLRVVVLDNHPDNMRFPWGVHCGSWVRRIAMHPAVSHVHVAGITSPDIGAGHAWENYLGPLRAGKLSYWSCGVDTGWARRLGLSGAFRAFPSLDALTDALTATLARERQSSYLSIDKDVFATDVVRTNWDQGQMREAQATGIIAALDGQLVGSDITGDVSSWQYSTWWKRWLSAGDGQDTAIDAQALAAAQAGQHALNQRLMAALSAATHPAAGQTVHR</sequence>
<protein>
    <recommendedName>
        <fullName evidence="3">Arginase family protein</fullName>
    </recommendedName>
</protein>
<dbReference type="InterPro" id="IPR023696">
    <property type="entry name" value="Ureohydrolase_dom_sf"/>
</dbReference>
<dbReference type="KEGG" id="cpis:HS961_21990"/>
<accession>A0A7G5EMS7</accession>
<proteinExistence type="predicted"/>
<organism evidence="1 2">
    <name type="scientific">Comamonas piscis</name>
    <dbReference type="NCBI Taxonomy" id="1562974"/>
    <lineage>
        <taxon>Bacteria</taxon>
        <taxon>Pseudomonadati</taxon>
        <taxon>Pseudomonadota</taxon>
        <taxon>Betaproteobacteria</taxon>
        <taxon>Burkholderiales</taxon>
        <taxon>Comamonadaceae</taxon>
        <taxon>Comamonas</taxon>
    </lineage>
</organism>
<evidence type="ECO:0008006" key="3">
    <source>
        <dbReference type="Google" id="ProtNLM"/>
    </source>
</evidence>
<evidence type="ECO:0000313" key="2">
    <source>
        <dbReference type="Proteomes" id="UP000515240"/>
    </source>
</evidence>
<evidence type="ECO:0000313" key="1">
    <source>
        <dbReference type="EMBL" id="QMV75302.1"/>
    </source>
</evidence>